<feature type="region of interest" description="Disordered" evidence="1">
    <location>
        <begin position="1"/>
        <end position="129"/>
    </location>
</feature>
<evidence type="ECO:0000256" key="1">
    <source>
        <dbReference type="SAM" id="MobiDB-lite"/>
    </source>
</evidence>
<dbReference type="SMART" id="SM00390">
    <property type="entry name" value="GoLoco"/>
    <property type="match status" value="3"/>
</dbReference>
<dbReference type="Proteomes" id="UP001163046">
    <property type="component" value="Unassembled WGS sequence"/>
</dbReference>
<organism evidence="2 3">
    <name type="scientific">Desmophyllum pertusum</name>
    <dbReference type="NCBI Taxonomy" id="174260"/>
    <lineage>
        <taxon>Eukaryota</taxon>
        <taxon>Metazoa</taxon>
        <taxon>Cnidaria</taxon>
        <taxon>Anthozoa</taxon>
        <taxon>Hexacorallia</taxon>
        <taxon>Scleractinia</taxon>
        <taxon>Caryophylliina</taxon>
        <taxon>Caryophylliidae</taxon>
        <taxon>Desmophyllum</taxon>
    </lineage>
</organism>
<dbReference type="EMBL" id="MU827784">
    <property type="protein sequence ID" value="KAJ7334549.1"/>
    <property type="molecule type" value="Genomic_DNA"/>
</dbReference>
<reference evidence="2" key="1">
    <citation type="submission" date="2023-01" db="EMBL/GenBank/DDBJ databases">
        <title>Genome assembly of the deep-sea coral Lophelia pertusa.</title>
        <authorList>
            <person name="Herrera S."/>
            <person name="Cordes E."/>
        </authorList>
    </citation>
    <scope>NUCLEOTIDE SEQUENCE</scope>
    <source>
        <strain evidence="2">USNM1676648</strain>
        <tissue evidence="2">Polyp</tissue>
    </source>
</reference>
<gene>
    <name evidence="2" type="ORF">OS493_014873</name>
</gene>
<dbReference type="GO" id="GO:0030695">
    <property type="term" value="F:GTPase regulator activity"/>
    <property type="evidence" value="ECO:0007669"/>
    <property type="project" value="InterPro"/>
</dbReference>
<keyword evidence="3" id="KW-1185">Reference proteome</keyword>
<dbReference type="AlphaFoldDB" id="A0A9X0CEW0"/>
<dbReference type="InterPro" id="IPR003109">
    <property type="entry name" value="GoLoco_motif"/>
</dbReference>
<dbReference type="Pfam" id="PF02188">
    <property type="entry name" value="GoLoco"/>
    <property type="match status" value="3"/>
</dbReference>
<proteinExistence type="predicted"/>
<protein>
    <submittedName>
        <fullName evidence="2">Uncharacterized protein</fullName>
    </submittedName>
</protein>
<feature type="compositionally biased region" description="Basic and acidic residues" evidence="1">
    <location>
        <begin position="1"/>
        <end position="37"/>
    </location>
</feature>
<comment type="caution">
    <text evidence="2">The sequence shown here is derived from an EMBL/GenBank/DDBJ whole genome shotgun (WGS) entry which is preliminary data.</text>
</comment>
<dbReference type="PANTHER" id="PTHR47617">
    <property type="entry name" value="G-PROTEIN SIGNALING MODULATOR 3"/>
    <property type="match status" value="1"/>
</dbReference>
<accession>A0A9X0CEW0</accession>
<evidence type="ECO:0000313" key="3">
    <source>
        <dbReference type="Proteomes" id="UP001163046"/>
    </source>
</evidence>
<dbReference type="PANTHER" id="PTHR47617:SF1">
    <property type="entry name" value="G-PROTEIN-SIGNALING MODULATOR 3"/>
    <property type="match status" value="1"/>
</dbReference>
<dbReference type="InterPro" id="IPR011990">
    <property type="entry name" value="TPR-like_helical_dom_sf"/>
</dbReference>
<dbReference type="InterPro" id="IPR042888">
    <property type="entry name" value="GPSM3"/>
</dbReference>
<name>A0A9X0CEW0_9CNID</name>
<evidence type="ECO:0000313" key="2">
    <source>
        <dbReference type="EMBL" id="KAJ7334549.1"/>
    </source>
</evidence>
<sequence length="129" mass="14827">MDEQRCELPKPIEKSRSTEDMLDMVERVQGDRMEEQRSGLPNDEDPSQMPVLRKSSKKGENPGDDDLYEMVLRSQSSRIEDQRSEPPPSAPTVPDEDFFGLILRLQSNRMDDQRSSAPGGRKLQLQPRR</sequence>
<dbReference type="OrthoDB" id="286233at2759"/>
<dbReference type="Gene3D" id="1.25.40.10">
    <property type="entry name" value="Tetratricopeptide repeat domain"/>
    <property type="match status" value="2"/>
</dbReference>